<reference evidence="6" key="1">
    <citation type="submission" date="2014-08" db="EMBL/GenBank/DDBJ databases">
        <authorList>
            <person name="Murali S."/>
            <person name="Richards S."/>
            <person name="Bandaranaike D."/>
            <person name="Bellair M."/>
            <person name="Blankenburg K."/>
            <person name="Chao H."/>
            <person name="Dinh H."/>
            <person name="Doddapaneni H."/>
            <person name="Dugan-Rocha S."/>
            <person name="Elkadiri S."/>
            <person name="Gnanaolivu R."/>
            <person name="Hughes D."/>
            <person name="Lee S."/>
            <person name="Li M."/>
            <person name="Ming W."/>
            <person name="Munidasa M."/>
            <person name="Muniz J."/>
            <person name="Nguyen L."/>
            <person name="Osuji N."/>
            <person name="Pu L.-L."/>
            <person name="Puazo M."/>
            <person name="Skinner E."/>
            <person name="Qu C."/>
            <person name="Quiroz J."/>
            <person name="Raj R."/>
            <person name="Weissenberger G."/>
            <person name="Xin Y."/>
            <person name="Zou X."/>
            <person name="Han Y."/>
            <person name="Worley K."/>
            <person name="Muzny D."/>
            <person name="Gibbs R."/>
        </authorList>
    </citation>
    <scope>NUCLEOTIDE SEQUENCE</scope>
    <source>
        <strain evidence="6">HAZT.00-mixed</strain>
        <tissue evidence="6">Whole organism</tissue>
    </source>
</reference>
<feature type="transmembrane region" description="Helical" evidence="1">
    <location>
        <begin position="149"/>
        <end position="171"/>
    </location>
</feature>
<dbReference type="Gene3D" id="3.10.490.20">
    <property type="match status" value="1"/>
</dbReference>
<dbReference type="Gene3D" id="1.10.8.720">
    <property type="entry name" value="Region D6 of dynein motor"/>
    <property type="match status" value="2"/>
</dbReference>
<dbReference type="Gene3D" id="3.40.50.300">
    <property type="entry name" value="P-loop containing nucleotide triphosphate hydrolases"/>
    <property type="match status" value="1"/>
</dbReference>
<feature type="transmembrane region" description="Helical" evidence="1">
    <location>
        <begin position="258"/>
        <end position="279"/>
    </location>
</feature>
<dbReference type="Pfam" id="PF03028">
    <property type="entry name" value="Dynein_heavy"/>
    <property type="match status" value="1"/>
</dbReference>
<dbReference type="Pfam" id="PF18198">
    <property type="entry name" value="AAA_lid_11"/>
    <property type="match status" value="2"/>
</dbReference>
<evidence type="ECO:0000259" key="4">
    <source>
        <dbReference type="Pfam" id="PF18198"/>
    </source>
</evidence>
<protein>
    <recommendedName>
        <fullName evidence="7">Dynein heavy chain C-terminal domain-containing protein</fullName>
    </recommendedName>
</protein>
<evidence type="ECO:0000259" key="3">
    <source>
        <dbReference type="Pfam" id="PF03028"/>
    </source>
</evidence>
<dbReference type="GO" id="GO:0007018">
    <property type="term" value="P:microtubule-based movement"/>
    <property type="evidence" value="ECO:0007669"/>
    <property type="project" value="InterPro"/>
</dbReference>
<feature type="domain" description="Dynein heavy chain C-terminal" evidence="5">
    <location>
        <begin position="473"/>
        <end position="697"/>
    </location>
</feature>
<feature type="chain" id="PRO_5025593534" description="Dynein heavy chain C-terminal domain-containing protein" evidence="2">
    <location>
        <begin position="22"/>
        <end position="699"/>
    </location>
</feature>
<dbReference type="InterPro" id="IPR042219">
    <property type="entry name" value="AAA_lid_11_sf"/>
</dbReference>
<reference evidence="6" key="2">
    <citation type="journal article" date="2018" name="Environ. Sci. Technol.">
        <title>The Toxicogenome of Hyalella azteca: A Model for Sediment Ecotoxicology and Evolutionary Toxicology.</title>
        <authorList>
            <person name="Poynton H.C."/>
            <person name="Hasenbein S."/>
            <person name="Benoit J.B."/>
            <person name="Sepulveda M.S."/>
            <person name="Poelchau M.F."/>
            <person name="Hughes D.S.T."/>
            <person name="Murali S.C."/>
            <person name="Chen S."/>
            <person name="Glastad K.M."/>
            <person name="Goodisman M.A.D."/>
            <person name="Werren J.H."/>
            <person name="Vineis J.H."/>
            <person name="Bowen J.L."/>
            <person name="Friedrich M."/>
            <person name="Jones J."/>
            <person name="Robertson H.M."/>
            <person name="Feyereisen R."/>
            <person name="Mechler-Hickson A."/>
            <person name="Mathers N."/>
            <person name="Lee C.E."/>
            <person name="Colbourne J.K."/>
            <person name="Biales A."/>
            <person name="Johnston J.S."/>
            <person name="Wellborn G.A."/>
            <person name="Rosendale A.J."/>
            <person name="Cridge A.G."/>
            <person name="Munoz-Torres M.C."/>
            <person name="Bain P.A."/>
            <person name="Manny A.R."/>
            <person name="Major K.M."/>
            <person name="Lambert F.N."/>
            <person name="Vulpe C.D."/>
            <person name="Tuck P."/>
            <person name="Blalock B.J."/>
            <person name="Lin Y.Y."/>
            <person name="Smith M.E."/>
            <person name="Ochoa-Acuna H."/>
            <person name="Chen M.M."/>
            <person name="Childers C.P."/>
            <person name="Qu J."/>
            <person name="Dugan S."/>
            <person name="Lee S.L."/>
            <person name="Chao H."/>
            <person name="Dinh H."/>
            <person name="Han Y."/>
            <person name="Doddapaneni H."/>
            <person name="Worley K.C."/>
            <person name="Muzny D.M."/>
            <person name="Gibbs R.A."/>
            <person name="Richards S."/>
        </authorList>
    </citation>
    <scope>NUCLEOTIDE SEQUENCE</scope>
    <source>
        <strain evidence="6">HAZT.00-mixed</strain>
        <tissue evidence="6">Whole organism</tissue>
    </source>
</reference>
<dbReference type="GO" id="GO:0051959">
    <property type="term" value="F:dynein light intermediate chain binding"/>
    <property type="evidence" value="ECO:0007669"/>
    <property type="project" value="InterPro"/>
</dbReference>
<evidence type="ECO:0000259" key="5">
    <source>
        <dbReference type="Pfam" id="PF18199"/>
    </source>
</evidence>
<evidence type="ECO:0000256" key="2">
    <source>
        <dbReference type="SAM" id="SignalP"/>
    </source>
</evidence>
<feature type="domain" description="Dynein heavy chain AAA lid" evidence="4">
    <location>
        <begin position="290"/>
        <end position="379"/>
    </location>
</feature>
<dbReference type="InterPro" id="IPR027417">
    <property type="entry name" value="P-loop_NTPase"/>
</dbReference>
<feature type="signal peptide" evidence="2">
    <location>
        <begin position="1"/>
        <end position="21"/>
    </location>
</feature>
<feature type="transmembrane region" description="Helical" evidence="1">
    <location>
        <begin position="231"/>
        <end position="251"/>
    </location>
</feature>
<evidence type="ECO:0000313" key="6">
    <source>
        <dbReference type="EMBL" id="KAA0202320.1"/>
    </source>
</evidence>
<feature type="transmembrane region" description="Helical" evidence="1">
    <location>
        <begin position="204"/>
        <end position="225"/>
    </location>
</feature>
<dbReference type="EMBL" id="JQDR03003849">
    <property type="protein sequence ID" value="KAA0202320.1"/>
    <property type="molecule type" value="Genomic_DNA"/>
</dbReference>
<dbReference type="Pfam" id="PF18199">
    <property type="entry name" value="Dynein_C"/>
    <property type="match status" value="1"/>
</dbReference>
<keyword evidence="1" id="KW-0812">Transmembrane</keyword>
<keyword evidence="1" id="KW-1133">Transmembrane helix</keyword>
<sequence>MRSSAASGRWLCLKNLHLVTAWLPVLEKELNALQPHQDFRLWLTAEPHPKFTAILLQSSLKITYEFFYKQNPRQAPAGLKKNLQRTMDSWSPEVLAKGNMVSRAQALFVLAWTHAVLQERRTYIPQGWSKFYEFSYADLKAGADIIDRLYTIAGMLCTYTIAGMLCTYIIAGMLCTYTIAGMLCTYTIAGMLCPYSIAGMLCPYSIAGMLCPYTIAGMLCTYTIAGMLCTYTIAGMLCTYTIAGMLCTYIIAGMLCTYTIAGMLCTYTIAGILCTYIIAEFTQFTCSPDGAEIKWDFVIGLFENAIYGGRVDNVWDLRVLQSYLTLFFSSEVIGGKKPPARHLAPNLALPTTVNYQDYYGLVGALPEDDEPDHFGLPANIERSRQRMNSSRVIHQLKAELVGKFDKEKWRAQLSPVLNLWKKLNQGSALLQLEAAPPSGSNVSPLTAFVQLEQYQALQVSLATVLIYALYVVHVENYMVQAVHRSLAALSKVIRGTLLLTSEVQKLADSLLKQETPGTWHELWEGPDDPLEYLRSLVRRAQGAVEWAARNDSGALLRDSLDLGDTLHPGTFLNALRQHTAREYSVAMDELVLVSSWSRGGVPDARVLLKWVGLQLEGATFDGSRLMQNTHDSASITAAPSCTVAWVPKDKKPNMYQDDLVAVPVYTSSLRESVVCSLDVPCSKPSHQWIQAGIALLLTN</sequence>
<accession>A0A6A0H979</accession>
<evidence type="ECO:0000256" key="1">
    <source>
        <dbReference type="SAM" id="Phobius"/>
    </source>
</evidence>
<organism evidence="6">
    <name type="scientific">Hyalella azteca</name>
    <name type="common">Amphipod</name>
    <dbReference type="NCBI Taxonomy" id="294128"/>
    <lineage>
        <taxon>Eukaryota</taxon>
        <taxon>Metazoa</taxon>
        <taxon>Ecdysozoa</taxon>
        <taxon>Arthropoda</taxon>
        <taxon>Crustacea</taxon>
        <taxon>Multicrustacea</taxon>
        <taxon>Malacostraca</taxon>
        <taxon>Eumalacostraca</taxon>
        <taxon>Peracarida</taxon>
        <taxon>Amphipoda</taxon>
        <taxon>Senticaudata</taxon>
        <taxon>Talitrida</taxon>
        <taxon>Talitroidea</taxon>
        <taxon>Hyalellidae</taxon>
        <taxon>Hyalella</taxon>
    </lineage>
</organism>
<reference evidence="6" key="3">
    <citation type="submission" date="2019-06" db="EMBL/GenBank/DDBJ databases">
        <authorList>
            <person name="Poynton C."/>
            <person name="Hasenbein S."/>
            <person name="Benoit J.B."/>
            <person name="Sepulveda M.S."/>
            <person name="Poelchau M.F."/>
            <person name="Murali S.C."/>
            <person name="Chen S."/>
            <person name="Glastad K.M."/>
            <person name="Werren J.H."/>
            <person name="Vineis J.H."/>
            <person name="Bowen J.L."/>
            <person name="Friedrich M."/>
            <person name="Jones J."/>
            <person name="Robertson H.M."/>
            <person name="Feyereisen R."/>
            <person name="Mechler-Hickson A."/>
            <person name="Mathers N."/>
            <person name="Lee C.E."/>
            <person name="Colbourne J.K."/>
            <person name="Biales A."/>
            <person name="Johnston J.S."/>
            <person name="Wellborn G.A."/>
            <person name="Rosendale A.J."/>
            <person name="Cridge A.G."/>
            <person name="Munoz-Torres M.C."/>
            <person name="Bain P.A."/>
            <person name="Manny A.R."/>
            <person name="Major K.M."/>
            <person name="Lambert F.N."/>
            <person name="Vulpe C.D."/>
            <person name="Tuck P."/>
            <person name="Blalock B.J."/>
            <person name="Lin Y.-Y."/>
            <person name="Smith M.E."/>
            <person name="Ochoa-Acuna H."/>
            <person name="Chen M.-J.M."/>
            <person name="Childers C.P."/>
            <person name="Qu J."/>
            <person name="Dugan S."/>
            <person name="Lee S.L."/>
            <person name="Chao H."/>
            <person name="Dinh H."/>
            <person name="Han Y."/>
            <person name="Doddapaneni H."/>
            <person name="Worley K.C."/>
            <person name="Muzny D.M."/>
            <person name="Gibbs R.A."/>
            <person name="Richards S."/>
        </authorList>
    </citation>
    <scope>NUCLEOTIDE SEQUENCE</scope>
    <source>
        <strain evidence="6">HAZT.00-mixed</strain>
        <tissue evidence="6">Whole organism</tissue>
    </source>
</reference>
<dbReference type="InterPro" id="IPR041228">
    <property type="entry name" value="Dynein_C"/>
</dbReference>
<evidence type="ECO:0008006" key="7">
    <source>
        <dbReference type="Google" id="ProtNLM"/>
    </source>
</evidence>
<dbReference type="InterPro" id="IPR026983">
    <property type="entry name" value="DHC"/>
</dbReference>
<gene>
    <name evidence="6" type="ORF">HAZT_HAZT003025</name>
</gene>
<keyword evidence="2" id="KW-0732">Signal</keyword>
<proteinExistence type="predicted"/>
<dbReference type="PANTHER" id="PTHR45703">
    <property type="entry name" value="DYNEIN HEAVY CHAIN"/>
    <property type="match status" value="1"/>
</dbReference>
<dbReference type="InterPro" id="IPR041658">
    <property type="entry name" value="AAA_lid_11"/>
</dbReference>
<dbReference type="OrthoDB" id="447173at2759"/>
<dbReference type="InterPro" id="IPR004273">
    <property type="entry name" value="Dynein_heavy_D6_P-loop"/>
</dbReference>
<feature type="domain" description="Dynein heavy chain region D6 P-loop" evidence="3">
    <location>
        <begin position="2"/>
        <end position="63"/>
    </location>
</feature>
<comment type="caution">
    <text evidence="6">The sequence shown here is derived from an EMBL/GenBank/DDBJ whole genome shotgun (WGS) entry which is preliminary data.</text>
</comment>
<dbReference type="InterPro" id="IPR043160">
    <property type="entry name" value="Dynein_C_barrel"/>
</dbReference>
<dbReference type="GO" id="GO:0030286">
    <property type="term" value="C:dynein complex"/>
    <property type="evidence" value="ECO:0007669"/>
    <property type="project" value="InterPro"/>
</dbReference>
<keyword evidence="1" id="KW-0472">Membrane</keyword>
<dbReference type="Proteomes" id="UP000711488">
    <property type="component" value="Unassembled WGS sequence"/>
</dbReference>
<dbReference type="AlphaFoldDB" id="A0A6A0H979"/>
<dbReference type="GO" id="GO:0008569">
    <property type="term" value="F:minus-end-directed microtubule motor activity"/>
    <property type="evidence" value="ECO:0007669"/>
    <property type="project" value="InterPro"/>
</dbReference>
<name>A0A6A0H979_HYAAZ</name>
<dbReference type="Gene3D" id="1.20.1270.280">
    <property type="match status" value="1"/>
</dbReference>
<feature type="domain" description="Dynein heavy chain AAA lid" evidence="4">
    <location>
        <begin position="105"/>
        <end position="150"/>
    </location>
</feature>
<dbReference type="GO" id="GO:0045505">
    <property type="term" value="F:dynein intermediate chain binding"/>
    <property type="evidence" value="ECO:0007669"/>
    <property type="project" value="InterPro"/>
</dbReference>
<feature type="transmembrane region" description="Helical" evidence="1">
    <location>
        <begin position="177"/>
        <end position="197"/>
    </location>
</feature>
<dbReference type="PANTHER" id="PTHR45703:SF22">
    <property type="entry name" value="DYNEIN CYTOPLASMIC 2 HEAVY CHAIN 1"/>
    <property type="match status" value="1"/>
</dbReference>